<dbReference type="GO" id="GO:0005886">
    <property type="term" value="C:plasma membrane"/>
    <property type="evidence" value="ECO:0007669"/>
    <property type="project" value="UniProtKB-SubCell"/>
</dbReference>
<organism evidence="2 3">
    <name type="scientific">Parageobacillus thermoglucosidasius</name>
    <name type="common">Geobacillus thermoglucosidasius</name>
    <dbReference type="NCBI Taxonomy" id="1426"/>
    <lineage>
        <taxon>Bacteria</taxon>
        <taxon>Bacillati</taxon>
        <taxon>Bacillota</taxon>
        <taxon>Bacilli</taxon>
        <taxon>Bacillales</taxon>
        <taxon>Anoxybacillaceae</taxon>
        <taxon>Parageobacillus</taxon>
    </lineage>
</organism>
<dbReference type="Pfam" id="PF12679">
    <property type="entry name" value="ABC2_membrane_2"/>
    <property type="match status" value="1"/>
</dbReference>
<keyword evidence="1" id="KW-0472">Membrane</keyword>
<gene>
    <name evidence="2" type="ORF">A7K69_06470</name>
</gene>
<dbReference type="RefSeq" id="WP_064551270.1">
    <property type="nucleotide sequence ID" value="NZ_LXMA01000012.1"/>
</dbReference>
<feature type="transmembrane region" description="Helical" evidence="1">
    <location>
        <begin position="108"/>
        <end position="125"/>
    </location>
</feature>
<proteinExistence type="predicted"/>
<sequence length="310" mass="35297">MNNLIYNELLKIVKQKFFIAPCIILLVPVIILGRWEYVDLQKEKHAGTDWKQELIEQNEKIQQELTKGNLSAKRLQDELKLNEYRLEHNIPPHTHHSVLGFMNKCAELVPIVSLILITYASSMVSKEYQWGTMNLLMARPATRTEILLSKFAAVVALYIILCGILALFSLMEGLILYGFRIDSYPTLKIVDGKVVEQSVVLDILKSYFYQFLPVLFFATVAFAISTILRSNGPAIIMAVVASFVSDPIAQLLSKYDWSKYLVFANTDLRMYGEGAPLIEGMTLGFSVTILLIYISLLLFLSLFVFKRRDI</sequence>
<keyword evidence="1" id="KW-0812">Transmembrane</keyword>
<evidence type="ECO:0000313" key="2">
    <source>
        <dbReference type="EMBL" id="OAT73612.1"/>
    </source>
</evidence>
<keyword evidence="1" id="KW-1133">Transmembrane helix</keyword>
<reference evidence="3" key="1">
    <citation type="submission" date="2016-05" db="EMBL/GenBank/DDBJ databases">
        <authorList>
            <person name="Wang W."/>
            <person name="Zhu L."/>
        </authorList>
    </citation>
    <scope>NUCLEOTIDE SEQUENCE [LARGE SCALE GENOMIC DNA]</scope>
    <source>
        <strain evidence="3">W-2</strain>
    </source>
</reference>
<dbReference type="GO" id="GO:0140359">
    <property type="term" value="F:ABC-type transporter activity"/>
    <property type="evidence" value="ECO:0007669"/>
    <property type="project" value="InterPro"/>
</dbReference>
<feature type="transmembrane region" description="Helical" evidence="1">
    <location>
        <begin position="146"/>
        <end position="170"/>
    </location>
</feature>
<evidence type="ECO:0008006" key="4">
    <source>
        <dbReference type="Google" id="ProtNLM"/>
    </source>
</evidence>
<name>A0A1B7KU77_PARTM</name>
<dbReference type="PANTHER" id="PTHR37305:SF1">
    <property type="entry name" value="MEMBRANE PROTEIN"/>
    <property type="match status" value="1"/>
</dbReference>
<accession>A0A1B7KU77</accession>
<evidence type="ECO:0000313" key="3">
    <source>
        <dbReference type="Proteomes" id="UP000078290"/>
    </source>
</evidence>
<dbReference type="AlphaFoldDB" id="A0A1B7KU77"/>
<feature type="transmembrane region" description="Helical" evidence="1">
    <location>
        <begin position="17"/>
        <end position="35"/>
    </location>
</feature>
<dbReference type="Proteomes" id="UP000078290">
    <property type="component" value="Unassembled WGS sequence"/>
</dbReference>
<dbReference type="PANTHER" id="PTHR37305">
    <property type="entry name" value="INTEGRAL MEMBRANE PROTEIN-RELATED"/>
    <property type="match status" value="1"/>
</dbReference>
<evidence type="ECO:0000256" key="1">
    <source>
        <dbReference type="SAM" id="Phobius"/>
    </source>
</evidence>
<feature type="transmembrane region" description="Helical" evidence="1">
    <location>
        <begin position="207"/>
        <end position="228"/>
    </location>
</feature>
<dbReference type="OrthoDB" id="8613028at2"/>
<comment type="caution">
    <text evidence="2">The sequence shown here is derived from an EMBL/GenBank/DDBJ whole genome shotgun (WGS) entry which is preliminary data.</text>
</comment>
<dbReference type="EMBL" id="LXMA01000012">
    <property type="protein sequence ID" value="OAT73612.1"/>
    <property type="molecule type" value="Genomic_DNA"/>
</dbReference>
<feature type="transmembrane region" description="Helical" evidence="1">
    <location>
        <begin position="235"/>
        <end position="253"/>
    </location>
</feature>
<protein>
    <recommendedName>
        <fullName evidence="4">ABC transporter permease</fullName>
    </recommendedName>
</protein>
<feature type="transmembrane region" description="Helical" evidence="1">
    <location>
        <begin position="283"/>
        <end position="305"/>
    </location>
</feature>